<name>A0A1S8A8V1_ROSNE</name>
<organism evidence="2">
    <name type="scientific">Rosellinia necatrix</name>
    <name type="common">White root-rot fungus</name>
    <dbReference type="NCBI Taxonomy" id="77044"/>
    <lineage>
        <taxon>Eukaryota</taxon>
        <taxon>Fungi</taxon>
        <taxon>Dikarya</taxon>
        <taxon>Ascomycota</taxon>
        <taxon>Pezizomycotina</taxon>
        <taxon>Sordariomycetes</taxon>
        <taxon>Xylariomycetidae</taxon>
        <taxon>Xylariales</taxon>
        <taxon>Xylariaceae</taxon>
        <taxon>Rosellinia</taxon>
    </lineage>
</organism>
<dbReference type="Pfam" id="PF25545">
    <property type="entry name" value="DUF7924"/>
    <property type="match status" value="1"/>
</dbReference>
<proteinExistence type="predicted"/>
<dbReference type="Proteomes" id="UP000054516">
    <property type="component" value="Unassembled WGS sequence"/>
</dbReference>
<gene>
    <name evidence="2" type="ORF">SAMD00023353_3000990</name>
</gene>
<evidence type="ECO:0000313" key="2">
    <source>
        <dbReference type="EMBL" id="GAW26402.1"/>
    </source>
</evidence>
<dbReference type="PANTHER" id="PTHR42470:SF2">
    <property type="match status" value="1"/>
</dbReference>
<dbReference type="STRING" id="77044.A0A1S8A8V1"/>
<dbReference type="PANTHER" id="PTHR42470">
    <property type="entry name" value="VAST DOMAIN-CONTAINING PROTEIN"/>
    <property type="match status" value="1"/>
</dbReference>
<dbReference type="EMBL" id="DF977475">
    <property type="protein sequence ID" value="GAW26402.1"/>
    <property type="molecule type" value="Genomic_DNA"/>
</dbReference>
<dbReference type="OMA" id="THNMTIG"/>
<sequence>MLLETKGTYMRAAKGGIADESQQTCRDLLDSIQSTPKGSIFDDDDGSIFEKACDNLQGKNKERVISDISRLLVPSAETLALYNKNKHLAILTESTNEGWNNSIPLTEICPQPDYSVGFQVEAFTADQLTRLSLFLGEYLDGDLSFFMATYYMLFPFLTCEVQCGAGALDVADRQNAHSMTLAARAVVELFRLVEREDDVHRQILAFSVSHDSCGVRLYG</sequence>
<accession>A0A1S8A8V1</accession>
<dbReference type="OrthoDB" id="5132737at2759"/>
<evidence type="ECO:0000259" key="1">
    <source>
        <dbReference type="Pfam" id="PF25545"/>
    </source>
</evidence>
<protein>
    <recommendedName>
        <fullName evidence="1">DUF7924 domain-containing protein</fullName>
    </recommendedName>
</protein>
<reference evidence="2" key="1">
    <citation type="submission" date="2016-03" db="EMBL/GenBank/DDBJ databases">
        <title>Draft genome sequence of Rosellinia necatrix.</title>
        <authorList>
            <person name="Kanematsu S."/>
        </authorList>
    </citation>
    <scope>NUCLEOTIDE SEQUENCE [LARGE SCALE GENOMIC DNA]</scope>
    <source>
        <strain evidence="2">W97</strain>
    </source>
</reference>
<dbReference type="InterPro" id="IPR057684">
    <property type="entry name" value="DUF7924"/>
</dbReference>
<dbReference type="AlphaFoldDB" id="A0A1S8A8V1"/>
<feature type="domain" description="DUF7924" evidence="1">
    <location>
        <begin position="49"/>
        <end position="219"/>
    </location>
</feature>
<keyword evidence="3" id="KW-1185">Reference proteome</keyword>
<evidence type="ECO:0000313" key="3">
    <source>
        <dbReference type="Proteomes" id="UP000054516"/>
    </source>
</evidence>